<dbReference type="GO" id="GO:0046872">
    <property type="term" value="F:metal ion binding"/>
    <property type="evidence" value="ECO:0007669"/>
    <property type="project" value="UniProtKB-KW"/>
</dbReference>
<keyword evidence="4" id="KW-0547">Nucleotide-binding</keyword>
<evidence type="ECO:0000256" key="7">
    <source>
        <dbReference type="ARBA" id="ARBA00037993"/>
    </source>
</evidence>
<evidence type="ECO:0000256" key="2">
    <source>
        <dbReference type="ARBA" id="ARBA00022598"/>
    </source>
</evidence>
<dbReference type="AlphaFoldDB" id="A0A0F9TLE8"/>
<dbReference type="PANTHER" id="PTHR42914:SF1">
    <property type="entry name" value="7-CYANO-7-DEAZAGUANINE SYNTHASE"/>
    <property type="match status" value="1"/>
</dbReference>
<evidence type="ECO:0000256" key="1">
    <source>
        <dbReference type="ARBA" id="ARBA00005061"/>
    </source>
</evidence>
<evidence type="ECO:0000256" key="5">
    <source>
        <dbReference type="ARBA" id="ARBA00022833"/>
    </source>
</evidence>
<dbReference type="NCBIfam" id="TIGR00364">
    <property type="entry name" value="7-cyano-7-deazaguanine synthase QueC"/>
    <property type="match status" value="1"/>
</dbReference>
<dbReference type="InterPro" id="IPR014729">
    <property type="entry name" value="Rossmann-like_a/b/a_fold"/>
</dbReference>
<organism evidence="10">
    <name type="scientific">marine sediment metagenome</name>
    <dbReference type="NCBI Taxonomy" id="412755"/>
    <lineage>
        <taxon>unclassified sequences</taxon>
        <taxon>metagenomes</taxon>
        <taxon>ecological metagenomes</taxon>
    </lineage>
</organism>
<keyword evidence="5" id="KW-0862">Zinc</keyword>
<evidence type="ECO:0000256" key="6">
    <source>
        <dbReference type="ARBA" id="ARBA00022840"/>
    </source>
</evidence>
<comment type="caution">
    <text evidence="10">The sequence shown here is derived from an EMBL/GenBank/DDBJ whole genome shotgun (WGS) entry which is preliminary data.</text>
</comment>
<dbReference type="Pfam" id="PF06508">
    <property type="entry name" value="QueC"/>
    <property type="match status" value="1"/>
</dbReference>
<dbReference type="InterPro" id="IPR018317">
    <property type="entry name" value="QueC"/>
</dbReference>
<comment type="similarity">
    <text evidence="7">Belongs to the QueC family.</text>
</comment>
<keyword evidence="2" id="KW-0436">Ligase</keyword>
<keyword evidence="6" id="KW-0067">ATP-binding</keyword>
<reference evidence="10" key="1">
    <citation type="journal article" date="2015" name="Nature">
        <title>Complex archaea that bridge the gap between prokaryotes and eukaryotes.</title>
        <authorList>
            <person name="Spang A."/>
            <person name="Saw J.H."/>
            <person name="Jorgensen S.L."/>
            <person name="Zaremba-Niedzwiedzka K."/>
            <person name="Martijn J."/>
            <person name="Lind A.E."/>
            <person name="van Eijk R."/>
            <person name="Schleper C."/>
            <person name="Guy L."/>
            <person name="Ettema T.J."/>
        </authorList>
    </citation>
    <scope>NUCLEOTIDE SEQUENCE</scope>
</reference>
<comment type="pathway">
    <text evidence="1">Purine metabolism; 7-cyano-7-deazaguanine biosynthesis.</text>
</comment>
<accession>A0A0F9TLE8</accession>
<evidence type="ECO:0000256" key="8">
    <source>
        <dbReference type="ARBA" id="ARBA00039149"/>
    </source>
</evidence>
<comment type="catalytic activity">
    <reaction evidence="9">
        <text>7-carboxy-7-carbaguanine + NH4(+) + 2 ATP = 7-cyano-7-carbaguanine + 2 AMP + 2 diphosphate + 2 H(+)</text>
        <dbReference type="Rhea" id="RHEA:27982"/>
        <dbReference type="ChEBI" id="CHEBI:15378"/>
        <dbReference type="ChEBI" id="CHEBI:28938"/>
        <dbReference type="ChEBI" id="CHEBI:30616"/>
        <dbReference type="ChEBI" id="CHEBI:33019"/>
        <dbReference type="ChEBI" id="CHEBI:45075"/>
        <dbReference type="ChEBI" id="CHEBI:61036"/>
        <dbReference type="ChEBI" id="CHEBI:456215"/>
        <dbReference type="EC" id="6.3.4.20"/>
    </reaction>
</comment>
<proteinExistence type="inferred from homology"/>
<evidence type="ECO:0000256" key="9">
    <source>
        <dbReference type="ARBA" id="ARBA00047890"/>
    </source>
</evidence>
<dbReference type="Gene3D" id="3.40.50.620">
    <property type="entry name" value="HUPs"/>
    <property type="match status" value="1"/>
</dbReference>
<evidence type="ECO:0000256" key="4">
    <source>
        <dbReference type="ARBA" id="ARBA00022741"/>
    </source>
</evidence>
<dbReference type="EMBL" id="LAZR01001146">
    <property type="protein sequence ID" value="KKN49871.1"/>
    <property type="molecule type" value="Genomic_DNA"/>
</dbReference>
<evidence type="ECO:0000313" key="10">
    <source>
        <dbReference type="EMBL" id="KKN49871.1"/>
    </source>
</evidence>
<dbReference type="HAMAP" id="MF_01633">
    <property type="entry name" value="QueC"/>
    <property type="match status" value="1"/>
</dbReference>
<name>A0A0F9TLE8_9ZZZZ</name>
<dbReference type="PANTHER" id="PTHR42914">
    <property type="entry name" value="7-CYANO-7-DEAZAGUANINE SYNTHASE"/>
    <property type="match status" value="1"/>
</dbReference>
<dbReference type="PIRSF" id="PIRSF006293">
    <property type="entry name" value="ExsB"/>
    <property type="match status" value="1"/>
</dbReference>
<protein>
    <recommendedName>
        <fullName evidence="8">7-cyano-7-deazaguanine synthase</fullName>
        <ecNumber evidence="8">6.3.4.20</ecNumber>
    </recommendedName>
</protein>
<dbReference type="EC" id="6.3.4.20" evidence="8"/>
<dbReference type="GO" id="GO:0016874">
    <property type="term" value="F:ligase activity"/>
    <property type="evidence" value="ECO:0007669"/>
    <property type="project" value="UniProtKB-KW"/>
</dbReference>
<evidence type="ECO:0000256" key="3">
    <source>
        <dbReference type="ARBA" id="ARBA00022723"/>
    </source>
</evidence>
<dbReference type="CDD" id="cd01995">
    <property type="entry name" value="QueC-like"/>
    <property type="match status" value="1"/>
</dbReference>
<keyword evidence="3" id="KW-0479">Metal-binding</keyword>
<dbReference type="SUPFAM" id="SSF52402">
    <property type="entry name" value="Adenine nucleotide alpha hydrolases-like"/>
    <property type="match status" value="1"/>
</dbReference>
<gene>
    <name evidence="10" type="ORF">LCGC14_0638360</name>
</gene>
<dbReference type="GO" id="GO:0005524">
    <property type="term" value="F:ATP binding"/>
    <property type="evidence" value="ECO:0007669"/>
    <property type="project" value="UniProtKB-KW"/>
</dbReference>
<sequence length="256" mass="29398">MRELDLNIHLRRREVEGVKMQKFKESALVVFSGGQDSTTCLIWALKKFENISAITFNYKQRHIIEIECAKNIIDLLSSRKNIQIAWLKDNTQINHTIVDMSFLSNILQTAMIQDLEIEYDDETNLPTTFVPGRNILFLTIAAAYAYQKRIKHIIAGVCQTDYSGYPDCRDATIKSLQATLKLGLEYDIIIHTPLMWKNKAETIKMMQKLGGLELYKYTHTCYKGERPACGECPACELRLKGFKEGGLIDPLKYKNH</sequence>